<evidence type="ECO:0000256" key="1">
    <source>
        <dbReference type="SAM" id="MobiDB-lite"/>
    </source>
</evidence>
<dbReference type="AlphaFoldDB" id="A0AA40GH78"/>
<feature type="compositionally biased region" description="Polar residues" evidence="1">
    <location>
        <begin position="132"/>
        <end position="153"/>
    </location>
</feature>
<evidence type="ECO:0000313" key="3">
    <source>
        <dbReference type="Proteomes" id="UP001177670"/>
    </source>
</evidence>
<proteinExistence type="predicted"/>
<reference evidence="2" key="1">
    <citation type="submission" date="2021-10" db="EMBL/GenBank/DDBJ databases">
        <title>Melipona bicolor Genome sequencing and assembly.</title>
        <authorList>
            <person name="Araujo N.S."/>
            <person name="Arias M.C."/>
        </authorList>
    </citation>
    <scope>NUCLEOTIDE SEQUENCE</scope>
    <source>
        <strain evidence="2">USP_2M_L1-L4_2017</strain>
        <tissue evidence="2">Whole body</tissue>
    </source>
</reference>
<name>A0AA40GH78_9HYME</name>
<gene>
    <name evidence="2" type="ORF">K0M31_002254</name>
</gene>
<organism evidence="2 3">
    <name type="scientific">Melipona bicolor</name>
    <dbReference type="NCBI Taxonomy" id="60889"/>
    <lineage>
        <taxon>Eukaryota</taxon>
        <taxon>Metazoa</taxon>
        <taxon>Ecdysozoa</taxon>
        <taxon>Arthropoda</taxon>
        <taxon>Hexapoda</taxon>
        <taxon>Insecta</taxon>
        <taxon>Pterygota</taxon>
        <taxon>Neoptera</taxon>
        <taxon>Endopterygota</taxon>
        <taxon>Hymenoptera</taxon>
        <taxon>Apocrita</taxon>
        <taxon>Aculeata</taxon>
        <taxon>Apoidea</taxon>
        <taxon>Anthophila</taxon>
        <taxon>Apidae</taxon>
        <taxon>Melipona</taxon>
    </lineage>
</organism>
<dbReference type="InterPro" id="IPR032675">
    <property type="entry name" value="LRR_dom_sf"/>
</dbReference>
<keyword evidence="3" id="KW-1185">Reference proteome</keyword>
<evidence type="ECO:0000313" key="2">
    <source>
        <dbReference type="EMBL" id="KAK1137760.1"/>
    </source>
</evidence>
<dbReference type="EMBL" id="JAHYIQ010000001">
    <property type="protein sequence ID" value="KAK1137760.1"/>
    <property type="molecule type" value="Genomic_DNA"/>
</dbReference>
<feature type="compositionally biased region" description="Polar residues" evidence="1">
    <location>
        <begin position="109"/>
        <end position="122"/>
    </location>
</feature>
<accession>A0AA40GH78</accession>
<comment type="caution">
    <text evidence="2">The sequence shown here is derived from an EMBL/GenBank/DDBJ whole genome shotgun (WGS) entry which is preliminary data.</text>
</comment>
<dbReference type="SUPFAM" id="SSF52058">
    <property type="entry name" value="L domain-like"/>
    <property type="match status" value="1"/>
</dbReference>
<dbReference type="Proteomes" id="UP001177670">
    <property type="component" value="Unassembled WGS sequence"/>
</dbReference>
<protein>
    <submittedName>
        <fullName evidence="2">Uncharacterized protein</fullName>
    </submittedName>
</protein>
<feature type="region of interest" description="Disordered" evidence="1">
    <location>
        <begin position="102"/>
        <end position="154"/>
    </location>
</feature>
<sequence>MRRAERHYQQQQRAVVHRIDEVSMDKPNLLSPTLDGSAGLIGVKLDLLTHLPTIVSNAEPWINNDAQETSRDVEEKKEEVDIKDETDKTTFLRGVYIRKPENLDDSDDQLNASNDPSVSSAARTPDGLFSGTIANTAGDLTSTSPTAPRTARQSHYREVADQFQRNPKYKSARNRLQLHRDHRCRLNRLRTIGNTFFINSAIRSLENITRKQVLHDDNKHHRIQLGARASATTETAPTAKFDNVNNRRHTPIADRATGVQRQPRFVRHVAGGTVREYQGAAKDTPSIQQAPRSSVTRLDQLLVSYLFGIRLGSDLFRLIAFDPSYNKRQQRVPAALQPALEPSKNRLHNLGAQLFSGPFVLNRLTLSRNSITTPKPLPFRDCSNLKELHLRETKQITVPYAPRDIALLKTLNHGENRSSLYNSSFRNLDQLIGSRTRITYQ</sequence>
<dbReference type="Gene3D" id="3.80.10.10">
    <property type="entry name" value="Ribonuclease Inhibitor"/>
    <property type="match status" value="1"/>
</dbReference>